<dbReference type="InterPro" id="IPR005829">
    <property type="entry name" value="Sugar_transporter_CS"/>
</dbReference>
<reference evidence="9" key="1">
    <citation type="journal article" date="2014" name="BMC Genomics">
        <title>Characterizing the developmental transcriptome of the oriental fruit fly, Bactrocera dorsalis (Diptera: Tephritidae) through comparative genomic analysis with Drosophila melanogaster utilizing modENCODE datasets.</title>
        <authorList>
            <person name="Geib S.M."/>
            <person name="Calla B."/>
            <person name="Hall B."/>
            <person name="Hou S."/>
            <person name="Manoukis N.C."/>
        </authorList>
    </citation>
    <scope>NUCLEOTIDE SEQUENCE</scope>
    <source>
        <strain evidence="9">Punador</strain>
    </source>
</reference>
<dbReference type="EMBL" id="GAKP01012249">
    <property type="protein sequence ID" value="JAC46703.1"/>
    <property type="molecule type" value="Transcribed_RNA"/>
</dbReference>
<feature type="transmembrane region" description="Helical" evidence="7">
    <location>
        <begin position="363"/>
        <end position="384"/>
    </location>
</feature>
<proteinExistence type="inferred from homology"/>
<evidence type="ECO:0000313" key="9">
    <source>
        <dbReference type="EMBL" id="JAC46703.1"/>
    </source>
</evidence>
<dbReference type="Gene3D" id="1.20.1250.20">
    <property type="entry name" value="MFS general substrate transporter like domains"/>
    <property type="match status" value="1"/>
</dbReference>
<feature type="transmembrane region" description="Helical" evidence="7">
    <location>
        <begin position="461"/>
        <end position="480"/>
    </location>
</feature>
<keyword evidence="4 7" id="KW-0472">Membrane</keyword>
<dbReference type="OrthoDB" id="6612291at2759"/>
<evidence type="ECO:0000256" key="4">
    <source>
        <dbReference type="ARBA" id="ARBA00023136"/>
    </source>
</evidence>
<feature type="transmembrane region" description="Helical" evidence="7">
    <location>
        <begin position="298"/>
        <end position="321"/>
    </location>
</feature>
<sequence>MNSELAKIEGSTLALSPLITKALKKKPTKPLGERKKAVRRQELMVLLGNTCVVASGMSVALPSVSLGQLTSKDDIYQLSTEESSWFASINSMACPFGGLIVGYLMDHFGRKKTMLLTNIVGVIGSALLATAPYQTSRDALFIQMLIGRFVSGLMMGAALSPIGSYAAEISLPLMRGRLILGSSIAIATGILLMYVLGFLIRDQFQLICLISAIYQFIAFCCVLPMPESPSWLMQKGLVEKARKSLKYFRGLSENDKTTYDEFEKELAMIKKNSDQSREAAESESLLQAIRSPEVHKPLIMMMGFFFFQQFSGIVIVIVFAAQVATSAGVSADPMLVAIFVGVARITTTFFMGTIFERWGRRPAGMLSATGMTVAMFLLAANGWWPVIGEYLPLLPIICIVLHIVFSVLGMLTLPFLMISEVFPQRVRGSANGFTLFVGLAFSFSVVKVYPSVEALIGTPNSFAGFALISLLGLVFIIFFVPETKGRTLLEIENYFRTGRRVTNAQVARRDSQIAMEVAAGVYSSQYELDEVIKRLSKLHEDCEANENDDLA</sequence>
<comment type="similarity">
    <text evidence="6">Belongs to the major facilitator superfamily. Sugar transporter (TC 2.A.1.1) family.</text>
</comment>
<evidence type="ECO:0000256" key="2">
    <source>
        <dbReference type="ARBA" id="ARBA00022692"/>
    </source>
</evidence>
<dbReference type="PRINTS" id="PR00171">
    <property type="entry name" value="SUGRTRNSPORT"/>
</dbReference>
<dbReference type="SUPFAM" id="SSF103473">
    <property type="entry name" value="MFS general substrate transporter"/>
    <property type="match status" value="1"/>
</dbReference>
<dbReference type="PANTHER" id="PTHR48021:SF89">
    <property type="entry name" value="FI02132P-RELATED"/>
    <property type="match status" value="1"/>
</dbReference>
<feature type="transmembrane region" description="Helical" evidence="7">
    <location>
        <begin position="84"/>
        <end position="103"/>
    </location>
</feature>
<evidence type="ECO:0000256" key="1">
    <source>
        <dbReference type="ARBA" id="ARBA00004141"/>
    </source>
</evidence>
<feature type="transmembrane region" description="Helical" evidence="7">
    <location>
        <begin position="333"/>
        <end position="351"/>
    </location>
</feature>
<dbReference type="PROSITE" id="PS00216">
    <property type="entry name" value="SUGAR_TRANSPORT_1"/>
    <property type="match status" value="1"/>
</dbReference>
<dbReference type="AlphaFoldDB" id="A0A034VYW0"/>
<evidence type="ECO:0000256" key="5">
    <source>
        <dbReference type="ARBA" id="ARBA00023180"/>
    </source>
</evidence>
<dbReference type="NCBIfam" id="TIGR00879">
    <property type="entry name" value="SP"/>
    <property type="match status" value="1"/>
</dbReference>
<keyword evidence="3 7" id="KW-1133">Transmembrane helix</keyword>
<dbReference type="PROSITE" id="PS00217">
    <property type="entry name" value="SUGAR_TRANSPORT_2"/>
    <property type="match status" value="1"/>
</dbReference>
<feature type="transmembrane region" description="Helical" evidence="7">
    <location>
        <begin position="390"/>
        <end position="418"/>
    </location>
</feature>
<dbReference type="FunFam" id="1.20.1250.20:FF:000249">
    <property type="entry name" value="facilitated trehalose transporter Tret1"/>
    <property type="match status" value="1"/>
</dbReference>
<dbReference type="InterPro" id="IPR036259">
    <property type="entry name" value="MFS_trans_sf"/>
</dbReference>
<accession>A0A034VYW0</accession>
<evidence type="ECO:0000259" key="8">
    <source>
        <dbReference type="PROSITE" id="PS50850"/>
    </source>
</evidence>
<keyword evidence="6" id="KW-0813">Transport</keyword>
<dbReference type="GO" id="GO:0016020">
    <property type="term" value="C:membrane"/>
    <property type="evidence" value="ECO:0007669"/>
    <property type="project" value="UniProtKB-SubCell"/>
</dbReference>
<dbReference type="InterPro" id="IPR003663">
    <property type="entry name" value="Sugar/inositol_transpt"/>
</dbReference>
<feature type="transmembrane region" description="Helical" evidence="7">
    <location>
        <begin position="204"/>
        <end position="225"/>
    </location>
</feature>
<dbReference type="Pfam" id="PF00083">
    <property type="entry name" value="Sugar_tr"/>
    <property type="match status" value="1"/>
</dbReference>
<evidence type="ECO:0000256" key="6">
    <source>
        <dbReference type="RuleBase" id="RU003346"/>
    </source>
</evidence>
<protein>
    <submittedName>
        <fullName evidence="9">Facilitated trehalose transporter Tret1-2-like protein</fullName>
    </submittedName>
</protein>
<evidence type="ECO:0000256" key="7">
    <source>
        <dbReference type="SAM" id="Phobius"/>
    </source>
</evidence>
<gene>
    <name evidence="9" type="primary">TRE12</name>
</gene>
<dbReference type="InterPro" id="IPR005828">
    <property type="entry name" value="MFS_sugar_transport-like"/>
</dbReference>
<dbReference type="GO" id="GO:0022857">
    <property type="term" value="F:transmembrane transporter activity"/>
    <property type="evidence" value="ECO:0007669"/>
    <property type="project" value="InterPro"/>
</dbReference>
<comment type="subcellular location">
    <subcellularLocation>
        <location evidence="1">Membrane</location>
        <topology evidence="1">Multi-pass membrane protein</topology>
    </subcellularLocation>
</comment>
<organism evidence="9">
    <name type="scientific">Bactrocera dorsalis</name>
    <name type="common">Oriental fruit fly</name>
    <name type="synonym">Dacus dorsalis</name>
    <dbReference type="NCBI Taxonomy" id="27457"/>
    <lineage>
        <taxon>Eukaryota</taxon>
        <taxon>Metazoa</taxon>
        <taxon>Ecdysozoa</taxon>
        <taxon>Arthropoda</taxon>
        <taxon>Hexapoda</taxon>
        <taxon>Insecta</taxon>
        <taxon>Pterygota</taxon>
        <taxon>Neoptera</taxon>
        <taxon>Endopterygota</taxon>
        <taxon>Diptera</taxon>
        <taxon>Brachycera</taxon>
        <taxon>Muscomorpha</taxon>
        <taxon>Tephritoidea</taxon>
        <taxon>Tephritidae</taxon>
        <taxon>Bactrocera</taxon>
        <taxon>Bactrocera</taxon>
    </lineage>
</organism>
<keyword evidence="2 7" id="KW-0812">Transmembrane</keyword>
<dbReference type="PANTHER" id="PTHR48021">
    <property type="match status" value="1"/>
</dbReference>
<dbReference type="InterPro" id="IPR050549">
    <property type="entry name" value="MFS_Trehalose_Transporter"/>
</dbReference>
<keyword evidence="5" id="KW-0325">Glycoprotein</keyword>
<feature type="transmembrane region" description="Helical" evidence="7">
    <location>
        <begin position="178"/>
        <end position="198"/>
    </location>
</feature>
<feature type="transmembrane region" description="Helical" evidence="7">
    <location>
        <begin position="115"/>
        <end position="133"/>
    </location>
</feature>
<evidence type="ECO:0000256" key="3">
    <source>
        <dbReference type="ARBA" id="ARBA00022989"/>
    </source>
</evidence>
<feature type="domain" description="Major facilitator superfamily (MFS) profile" evidence="8">
    <location>
        <begin position="44"/>
        <end position="484"/>
    </location>
</feature>
<dbReference type="InterPro" id="IPR020846">
    <property type="entry name" value="MFS_dom"/>
</dbReference>
<name>A0A034VYW0_BACDO</name>
<feature type="transmembrane region" description="Helical" evidence="7">
    <location>
        <begin position="145"/>
        <end position="166"/>
    </location>
</feature>
<dbReference type="PROSITE" id="PS50850">
    <property type="entry name" value="MFS"/>
    <property type="match status" value="1"/>
</dbReference>
<feature type="transmembrane region" description="Helical" evidence="7">
    <location>
        <begin position="43"/>
        <end position="64"/>
    </location>
</feature>
<feature type="transmembrane region" description="Helical" evidence="7">
    <location>
        <begin position="430"/>
        <end position="449"/>
    </location>
</feature>